<reference evidence="17" key="2">
    <citation type="journal article" date="2010" name="Cell">
        <title>A tissue-specific atlas of mouse protein phosphorylation and expression.</title>
        <authorList>
            <person name="Huttlin E.L."/>
            <person name="Jedrychowski M.P."/>
            <person name="Elias J.E."/>
            <person name="Goswami T."/>
            <person name="Rad R."/>
            <person name="Beausoleil S.A."/>
            <person name="Villen J."/>
            <person name="Haas W."/>
            <person name="Sowa M.E."/>
            <person name="Gygi S.P."/>
        </authorList>
    </citation>
    <scope>IDENTIFICATION BY MASS SPECTROMETRY [LARGE SCALE ANALYSIS]</scope>
</reference>
<keyword evidence="8" id="KW-0560">Oxidoreductase</keyword>
<dbReference type="PANTHER" id="PTHR24317">
    <property type="entry name" value="PEROXISOMAL TRANS-2-ENOYL-COA REDUCTASE"/>
    <property type="match status" value="1"/>
</dbReference>
<keyword evidence="15 16" id="KW-1267">Proteomics identification</keyword>
<keyword evidence="14" id="KW-1185">Reference proteome</keyword>
<organism evidence="12 14">
    <name type="scientific">Mus musculus</name>
    <name type="common">Mouse</name>
    <dbReference type="NCBI Taxonomy" id="10090"/>
    <lineage>
        <taxon>Eukaryota</taxon>
        <taxon>Metazoa</taxon>
        <taxon>Chordata</taxon>
        <taxon>Craniata</taxon>
        <taxon>Vertebrata</taxon>
        <taxon>Euteleostomi</taxon>
        <taxon>Mammalia</taxon>
        <taxon>Eutheria</taxon>
        <taxon>Euarchontoglires</taxon>
        <taxon>Glires</taxon>
        <taxon>Rodentia</taxon>
        <taxon>Myomorpha</taxon>
        <taxon>Muroidea</taxon>
        <taxon>Muridae</taxon>
        <taxon>Murinae</taxon>
        <taxon>Mus</taxon>
        <taxon>Mus</taxon>
    </lineage>
</organism>
<dbReference type="PANTHER" id="PTHR24317:SF7">
    <property type="entry name" value="PEROXISOMAL TRANS-2-ENOYL-COA REDUCTASE"/>
    <property type="match status" value="1"/>
</dbReference>
<evidence type="ECO:0000256" key="2">
    <source>
        <dbReference type="ARBA" id="ARBA00005194"/>
    </source>
</evidence>
<name>D6RIP0_MOUSE</name>
<dbReference type="GO" id="GO:0005777">
    <property type="term" value="C:peroxisome"/>
    <property type="evidence" value="ECO:0007669"/>
    <property type="project" value="UniProtKB-SubCell"/>
</dbReference>
<gene>
    <name evidence="12 13" type="primary">Pecr</name>
</gene>
<reference evidence="12 14" key="3">
    <citation type="journal article" date="2011" name="PLoS Biol.">
        <title>Modernizing reference genome assemblies.</title>
        <authorList>
            <person name="Church D.M."/>
            <person name="Schneider V.A."/>
            <person name="Graves T."/>
            <person name="Auger K."/>
            <person name="Cunningham F."/>
            <person name="Bouk N."/>
            <person name="Chen H.C."/>
            <person name="Agarwala R."/>
            <person name="McLaren W.M."/>
            <person name="Ritchie G.R."/>
            <person name="Albracht D."/>
            <person name="Kremitzki M."/>
            <person name="Rock S."/>
            <person name="Kotkiewicz H."/>
            <person name="Kremitzki C."/>
            <person name="Wollam A."/>
            <person name="Trani L."/>
            <person name="Fulton L."/>
            <person name="Fulton R."/>
            <person name="Matthews L."/>
            <person name="Whitehead S."/>
            <person name="Chow W."/>
            <person name="Torrance J."/>
            <person name="Dunn M."/>
            <person name="Harden G."/>
            <person name="Threadgold G."/>
            <person name="Wood J."/>
            <person name="Collins J."/>
            <person name="Heath P."/>
            <person name="Griffiths G."/>
            <person name="Pelan S."/>
            <person name="Grafham D."/>
            <person name="Eichler E.E."/>
            <person name="Weinstock G."/>
            <person name="Mardis E.R."/>
            <person name="Wilson R.K."/>
            <person name="Howe K."/>
            <person name="Flicek P."/>
            <person name="Hubbard T."/>
        </authorList>
    </citation>
    <scope>NUCLEOTIDE SEQUENCE [LARGE SCALE GENOMIC DNA]</scope>
    <source>
        <strain evidence="12 14">C57BL/6J</strain>
    </source>
</reference>
<keyword evidence="7" id="KW-0521">NADP</keyword>
<reference evidence="12" key="6">
    <citation type="submission" date="2025-08" db="UniProtKB">
        <authorList>
            <consortium name="Ensembl"/>
        </authorList>
    </citation>
    <scope>IDENTIFICATION</scope>
    <source>
        <strain evidence="12">C57BL/6J</strain>
    </source>
</reference>
<keyword evidence="9" id="KW-0443">Lipid metabolism</keyword>
<protein>
    <submittedName>
        <fullName evidence="12">Peroxisomal trans-2-enoyl-CoA reductase</fullName>
    </submittedName>
</protein>
<evidence type="ECO:0000313" key="12">
    <source>
        <dbReference type="Ensembl" id="ENSMUSP00000121931.2"/>
    </source>
</evidence>
<dbReference type="InterPro" id="IPR052388">
    <property type="entry name" value="Peroxisomal_t2-enoyl-CoA_red"/>
</dbReference>
<dbReference type="AlphaFoldDB" id="D6RIP0"/>
<dbReference type="Proteomes" id="UP000000589">
    <property type="component" value="Chromosome 1"/>
</dbReference>
<reference evidence="12 14" key="1">
    <citation type="journal article" date="2009" name="PLoS Biol.">
        <title>Lineage-specific biology revealed by a finished genome assembly of the mouse.</title>
        <authorList>
            <consortium name="Mouse Genome Sequencing Consortium"/>
            <person name="Church D.M."/>
            <person name="Goodstadt L."/>
            <person name="Hillier L.W."/>
            <person name="Zody M.C."/>
            <person name="Goldstein S."/>
            <person name="She X."/>
            <person name="Bult C.J."/>
            <person name="Agarwala R."/>
            <person name="Cherry J.L."/>
            <person name="DiCuccio M."/>
            <person name="Hlavina W."/>
            <person name="Kapustin Y."/>
            <person name="Meric P."/>
            <person name="Maglott D."/>
            <person name="Birtle Z."/>
            <person name="Marques A.C."/>
            <person name="Graves T."/>
            <person name="Zhou S."/>
            <person name="Teague B."/>
            <person name="Potamousis K."/>
            <person name="Churas C."/>
            <person name="Place M."/>
            <person name="Herschleb J."/>
            <person name="Runnheim R."/>
            <person name="Forrest D."/>
            <person name="Amos-Landgraf J."/>
            <person name="Schwartz D.C."/>
            <person name="Cheng Z."/>
            <person name="Lindblad-Toh K."/>
            <person name="Eichler E.E."/>
            <person name="Ponting C.P."/>
        </authorList>
    </citation>
    <scope>NUCLEOTIDE SEQUENCE [LARGE SCALE GENOMIC DNA]</scope>
    <source>
        <strain evidence="12 14">C57BL/6J</strain>
    </source>
</reference>
<keyword evidence="11" id="KW-0275">Fatty acid biosynthesis</keyword>
<keyword evidence="4" id="KW-0444">Lipid biosynthesis</keyword>
<sequence length="44" mass="4491">MGSWKTGQSYLAAGLLKNQVAVVTGGGTGIGKAVSRELLHLDCC</sequence>
<dbReference type="Gene3D" id="3.40.50.720">
    <property type="entry name" value="NAD(P)-binding Rossmann-like Domain"/>
    <property type="match status" value="1"/>
</dbReference>
<comment type="pathway">
    <text evidence="2">Lipid metabolism; fatty acid biosynthesis.</text>
</comment>
<dbReference type="InterPro" id="IPR036291">
    <property type="entry name" value="NAD(P)-bd_dom_sf"/>
</dbReference>
<dbReference type="GO" id="GO:0006633">
    <property type="term" value="P:fatty acid biosynthetic process"/>
    <property type="evidence" value="ECO:0007669"/>
    <property type="project" value="UniProtKB-KW"/>
</dbReference>
<evidence type="ECO:0000256" key="7">
    <source>
        <dbReference type="ARBA" id="ARBA00022857"/>
    </source>
</evidence>
<evidence type="ECO:0007829" key="16">
    <source>
        <dbReference type="ProteomicsDB" id="D6RIP0"/>
    </source>
</evidence>
<evidence type="ECO:0000256" key="3">
    <source>
        <dbReference type="ARBA" id="ARBA00006484"/>
    </source>
</evidence>
<dbReference type="Bgee" id="ENSMUSG00000026189">
    <property type="expression patterns" value="Expressed in right kidney and 226 other cell types or tissues"/>
</dbReference>
<evidence type="ECO:0007829" key="19">
    <source>
        <dbReference type="PubMed" id="23806337"/>
    </source>
</evidence>
<keyword evidence="5" id="KW-0597">Phosphoprotein</keyword>
<dbReference type="MGI" id="MGI:2148199">
    <property type="gene designation" value="Pecr"/>
</dbReference>
<proteinExistence type="evidence at protein level"/>
<dbReference type="ExpressionAtlas" id="D6RIP0">
    <property type="expression patterns" value="baseline and differential"/>
</dbReference>
<evidence type="ECO:0000256" key="5">
    <source>
        <dbReference type="ARBA" id="ARBA00022553"/>
    </source>
</evidence>
<evidence type="ECO:0007829" key="18">
    <source>
        <dbReference type="PubMed" id="23576753"/>
    </source>
</evidence>
<dbReference type="AGR" id="MGI:2148199"/>
<comment type="subcellular location">
    <subcellularLocation>
        <location evidence="1">Peroxisome</location>
    </subcellularLocation>
</comment>
<keyword evidence="10" id="KW-0576">Peroxisome</keyword>
<evidence type="ECO:0000256" key="9">
    <source>
        <dbReference type="ARBA" id="ARBA00023098"/>
    </source>
</evidence>
<evidence type="ECO:0000313" key="13">
    <source>
        <dbReference type="MGI" id="MGI:2148199"/>
    </source>
</evidence>
<reference evidence="19" key="4">
    <citation type="journal article" date="2013" name="Mol. Cell">
        <title>SIRT5-mediated lysine desuccinylation impacts diverse metabolic pathways.</title>
        <authorList>
            <person name="Park J."/>
            <person name="Chen Y."/>
            <person name="Tishkoff D.X."/>
            <person name="Peng C."/>
            <person name="Tan M."/>
            <person name="Dai L."/>
            <person name="Xie Z."/>
            <person name="Zhang Y."/>
            <person name="Zwaans B.M."/>
            <person name="Skinner M.E."/>
            <person name="Lombard D.B."/>
            <person name="Zhao Y."/>
        </authorList>
    </citation>
    <scope>IDENTIFICATION BY MASS SPECTROMETRY [LARGE SCALE ANALYSIS]</scope>
</reference>
<accession>D6RIP0</accession>
<evidence type="ECO:0000256" key="4">
    <source>
        <dbReference type="ARBA" id="ARBA00022516"/>
    </source>
</evidence>
<dbReference type="PeptideAtlas" id="D6RIP0"/>
<evidence type="ECO:0007829" key="17">
    <source>
        <dbReference type="PubMed" id="21183079"/>
    </source>
</evidence>
<dbReference type="Ensembl" id="ENSMUST00000129458.2">
    <property type="protein sequence ID" value="ENSMUSP00000121931.2"/>
    <property type="gene ID" value="ENSMUSG00000026189.14"/>
</dbReference>
<evidence type="ECO:0000256" key="11">
    <source>
        <dbReference type="ARBA" id="ARBA00023160"/>
    </source>
</evidence>
<reference evidence="12" key="7">
    <citation type="submission" date="2025-09" db="UniProtKB">
        <authorList>
            <consortium name="Ensembl"/>
        </authorList>
    </citation>
    <scope>IDENTIFICATION</scope>
    <source>
        <strain evidence="12">C57BL/6J</strain>
    </source>
</reference>
<dbReference type="GO" id="GO:0016491">
    <property type="term" value="F:oxidoreductase activity"/>
    <property type="evidence" value="ECO:0007669"/>
    <property type="project" value="UniProtKB-KW"/>
</dbReference>
<reference evidence="18" key="5">
    <citation type="journal article" date="2013" name="Proc. Natl. Acad. Sci. U.S.A.">
        <title>Label-free quantitative proteomics of the lysine acetylome in mitochondria identifies substrates of SIRT3 in metabolic pathways.</title>
        <authorList>
            <person name="Rardin M.J."/>
            <person name="Newman J.C."/>
            <person name="Held J.M."/>
            <person name="Cusack M.P."/>
            <person name="Sorensen D.J."/>
            <person name="Li B."/>
            <person name="Schilling B."/>
            <person name="Mooney S.D."/>
            <person name="Kahn C.R."/>
            <person name="Verdin E."/>
            <person name="Gibson B.W."/>
        </authorList>
    </citation>
    <scope>IDENTIFICATION BY MASS SPECTROMETRY [LARGE SCALE ANALYSIS]</scope>
</reference>
<dbReference type="VEuPathDB" id="HostDB:ENSMUSG00000026189"/>
<dbReference type="jPOST" id="D6RIP0"/>
<evidence type="ECO:0000256" key="1">
    <source>
        <dbReference type="ARBA" id="ARBA00004275"/>
    </source>
</evidence>
<dbReference type="ProteomicsDB" id="355743"/>
<dbReference type="GeneTree" id="ENSGT00940000156882"/>
<dbReference type="HOGENOM" id="CLU_3224371_0_0_1"/>
<evidence type="ECO:0000313" key="14">
    <source>
        <dbReference type="Proteomes" id="UP000000589"/>
    </source>
</evidence>
<keyword evidence="6" id="KW-0276">Fatty acid metabolism</keyword>
<evidence type="ECO:0000256" key="10">
    <source>
        <dbReference type="ARBA" id="ARBA00023140"/>
    </source>
</evidence>
<dbReference type="Antibodypedia" id="20074">
    <property type="antibodies" value="198 antibodies from 27 providers"/>
</dbReference>
<dbReference type="SMR" id="D6RIP0"/>
<evidence type="ECO:0007829" key="15">
    <source>
        <dbReference type="PeptideAtlas" id="D6RIP0"/>
    </source>
</evidence>
<dbReference type="SUPFAM" id="SSF51735">
    <property type="entry name" value="NAD(P)-binding Rossmann-fold domains"/>
    <property type="match status" value="1"/>
</dbReference>
<evidence type="ECO:0000256" key="8">
    <source>
        <dbReference type="ARBA" id="ARBA00023002"/>
    </source>
</evidence>
<comment type="similarity">
    <text evidence="3">Belongs to the short-chain dehydrogenases/reductases (SDR) family.</text>
</comment>
<evidence type="ECO:0000256" key="6">
    <source>
        <dbReference type="ARBA" id="ARBA00022832"/>
    </source>
</evidence>